<accession>A0A5R9QJF3</accession>
<proteinExistence type="predicted"/>
<dbReference type="AlphaFoldDB" id="A0A5R9QJF3"/>
<feature type="compositionally biased region" description="Polar residues" evidence="1">
    <location>
        <begin position="104"/>
        <end position="121"/>
    </location>
</feature>
<dbReference type="Proteomes" id="UP000306753">
    <property type="component" value="Unassembled WGS sequence"/>
</dbReference>
<comment type="caution">
    <text evidence="2">The sequence shown here is derived from an EMBL/GenBank/DDBJ whole genome shotgun (WGS) entry which is preliminary data.</text>
</comment>
<feature type="region of interest" description="Disordered" evidence="1">
    <location>
        <begin position="94"/>
        <end position="121"/>
    </location>
</feature>
<dbReference type="RefSeq" id="WP_138410731.1">
    <property type="nucleotide sequence ID" value="NZ_QLAG01000002.1"/>
</dbReference>
<gene>
    <name evidence="2" type="ORF">DN820_01750</name>
</gene>
<protein>
    <submittedName>
        <fullName evidence="2">Uncharacterized protein</fullName>
    </submittedName>
</protein>
<evidence type="ECO:0000313" key="3">
    <source>
        <dbReference type="Proteomes" id="UP000306753"/>
    </source>
</evidence>
<keyword evidence="3" id="KW-1185">Reference proteome</keyword>
<name>A0A5R9QJF3_9GAMM</name>
<evidence type="ECO:0000313" key="2">
    <source>
        <dbReference type="EMBL" id="TLX65063.1"/>
    </source>
</evidence>
<dbReference type="EMBL" id="QLAG01000002">
    <property type="protein sequence ID" value="TLX65063.1"/>
    <property type="molecule type" value="Genomic_DNA"/>
</dbReference>
<reference evidence="2 3" key="1">
    <citation type="journal article" date="2017" name="Eur. J. Clin. Microbiol. Infect. Dis.">
        <title>Uncommonly isolated clinical Pseudomonas: identification and phylogenetic assignation.</title>
        <authorList>
            <person name="Mulet M."/>
            <person name="Gomila M."/>
            <person name="Ramirez A."/>
            <person name="Cardew S."/>
            <person name="Moore E.R."/>
            <person name="Lalucat J."/>
            <person name="Garcia-Valdes E."/>
        </authorList>
    </citation>
    <scope>NUCLEOTIDE SEQUENCE [LARGE SCALE GENOMIC DNA]</scope>
    <source>
        <strain evidence="2 3">SD129</strain>
    </source>
</reference>
<sequence length="121" mass="12488">MNIVNNWSRAITLAAGATALALDLPDGEYRLTLSDGSRWEIVGATVTEGQAQLTRGLEGTDEQDWPEGSTIYCSITAGQLQDIFARLSALEGGGQTPAGALTDESGNTLTDAAGNTLTTGA</sequence>
<evidence type="ECO:0000256" key="1">
    <source>
        <dbReference type="SAM" id="MobiDB-lite"/>
    </source>
</evidence>
<organism evidence="2 3">
    <name type="scientific">Stutzerimonas nosocomialis</name>
    <dbReference type="NCBI Taxonomy" id="1056496"/>
    <lineage>
        <taxon>Bacteria</taxon>
        <taxon>Pseudomonadati</taxon>
        <taxon>Pseudomonadota</taxon>
        <taxon>Gammaproteobacteria</taxon>
        <taxon>Pseudomonadales</taxon>
        <taxon>Pseudomonadaceae</taxon>
        <taxon>Stutzerimonas</taxon>
    </lineage>
</organism>